<keyword evidence="11" id="KW-0418">Kinase</keyword>
<dbReference type="PROSITE" id="PS51385">
    <property type="entry name" value="YJEF_N"/>
    <property type="match status" value="1"/>
</dbReference>
<dbReference type="InterPro" id="IPR036652">
    <property type="entry name" value="YjeF_N_dom_sf"/>
</dbReference>
<dbReference type="SUPFAM" id="SSF53613">
    <property type="entry name" value="Ribokinase-like"/>
    <property type="match status" value="1"/>
</dbReference>
<accession>T1AI28</accession>
<name>T1AI28_9ZZZZ</name>
<evidence type="ECO:0000313" key="11">
    <source>
        <dbReference type="EMBL" id="EQD56942.1"/>
    </source>
</evidence>
<organism evidence="11">
    <name type="scientific">mine drainage metagenome</name>
    <dbReference type="NCBI Taxonomy" id="410659"/>
    <lineage>
        <taxon>unclassified sequences</taxon>
        <taxon>metagenomes</taxon>
        <taxon>ecological metagenomes</taxon>
    </lineage>
</organism>
<evidence type="ECO:0000256" key="2">
    <source>
        <dbReference type="ARBA" id="ARBA00006001"/>
    </source>
</evidence>
<comment type="caution">
    <text evidence="11">The sequence shown here is derived from an EMBL/GenBank/DDBJ whole genome shotgun (WGS) entry which is preliminary data.</text>
</comment>
<comment type="cofactor">
    <cofactor evidence="1">
        <name>K(+)</name>
        <dbReference type="ChEBI" id="CHEBI:29103"/>
    </cofactor>
</comment>
<dbReference type="EMBL" id="AUZZ01003462">
    <property type="protein sequence ID" value="EQD56942.1"/>
    <property type="molecule type" value="Genomic_DNA"/>
</dbReference>
<dbReference type="Gene3D" id="3.40.1190.20">
    <property type="match status" value="1"/>
</dbReference>
<dbReference type="GO" id="GO:0052855">
    <property type="term" value="F:ADP-dependent NAD(P)H-hydrate dehydratase activity"/>
    <property type="evidence" value="ECO:0007669"/>
    <property type="project" value="UniProtKB-EC"/>
</dbReference>
<comment type="similarity">
    <text evidence="3">In the C-terminal section; belongs to the NnrD/CARKD family.</text>
</comment>
<feature type="non-terminal residue" evidence="11">
    <location>
        <position position="1"/>
    </location>
</feature>
<reference evidence="11" key="1">
    <citation type="submission" date="2013-08" db="EMBL/GenBank/DDBJ databases">
        <authorList>
            <person name="Mendez C."/>
            <person name="Richter M."/>
            <person name="Ferrer M."/>
            <person name="Sanchez J."/>
        </authorList>
    </citation>
    <scope>NUCLEOTIDE SEQUENCE</scope>
</reference>
<dbReference type="Gene3D" id="3.40.50.10260">
    <property type="entry name" value="YjeF N-terminal domain"/>
    <property type="match status" value="1"/>
</dbReference>
<feature type="non-terminal residue" evidence="11">
    <location>
        <position position="152"/>
    </location>
</feature>
<evidence type="ECO:0000259" key="10">
    <source>
        <dbReference type="PROSITE" id="PS51385"/>
    </source>
</evidence>
<dbReference type="EC" id="4.2.1.136" evidence="4"/>
<evidence type="ECO:0000256" key="5">
    <source>
        <dbReference type="ARBA" id="ARBA00025153"/>
    </source>
</evidence>
<gene>
    <name evidence="11" type="ORF">B2A_05049</name>
</gene>
<evidence type="ECO:0000256" key="8">
    <source>
        <dbReference type="ARBA" id="ARBA00049209"/>
    </source>
</evidence>
<dbReference type="InterPro" id="IPR029056">
    <property type="entry name" value="Ribokinase-like"/>
</dbReference>
<evidence type="ECO:0000256" key="6">
    <source>
        <dbReference type="ARBA" id="ARBA00032624"/>
    </source>
</evidence>
<comment type="similarity">
    <text evidence="2">In the N-terminal section; belongs to the NnrE/AIBP family.</text>
</comment>
<sequence>DIVVDALLGTGISGNPRHPYDQAIRQINSCKKTIVSVDVPSGMGNEITIVPQYTVTFSEKKDGMDERNSGKIVVVDIGIPEQVFRFAGPGDLIYYPLPRADSHKGMNGTLAIIGGIEYYGSAVIAAEGASGTGIDLVRIFTSGQNYQIIGSY</sequence>
<dbReference type="Pfam" id="PF03853">
    <property type="entry name" value="YjeF_N"/>
    <property type="match status" value="1"/>
</dbReference>
<evidence type="ECO:0000256" key="7">
    <source>
        <dbReference type="ARBA" id="ARBA00048238"/>
    </source>
</evidence>
<evidence type="ECO:0000256" key="3">
    <source>
        <dbReference type="ARBA" id="ARBA00009524"/>
    </source>
</evidence>
<dbReference type="GO" id="GO:0016301">
    <property type="term" value="F:kinase activity"/>
    <property type="evidence" value="ECO:0007669"/>
    <property type="project" value="UniProtKB-KW"/>
</dbReference>
<dbReference type="SUPFAM" id="SSF64153">
    <property type="entry name" value="YjeF N-terminal domain-like"/>
    <property type="match status" value="1"/>
</dbReference>
<dbReference type="InterPro" id="IPR000631">
    <property type="entry name" value="CARKD"/>
</dbReference>
<evidence type="ECO:0000259" key="9">
    <source>
        <dbReference type="PROSITE" id="PS51383"/>
    </source>
</evidence>
<feature type="domain" description="YjeF C-terminal" evidence="9">
    <location>
        <begin position="87"/>
        <end position="152"/>
    </location>
</feature>
<feature type="domain" description="YjeF N-terminal" evidence="10">
    <location>
        <begin position="1"/>
        <end position="85"/>
    </location>
</feature>
<proteinExistence type="inferred from homology"/>
<comment type="catalytic activity">
    <reaction evidence="8">
        <text>(6S)-NADPHX + ADP = AMP + phosphate + NADPH + H(+)</text>
        <dbReference type="Rhea" id="RHEA:32235"/>
        <dbReference type="ChEBI" id="CHEBI:15378"/>
        <dbReference type="ChEBI" id="CHEBI:43474"/>
        <dbReference type="ChEBI" id="CHEBI:57783"/>
        <dbReference type="ChEBI" id="CHEBI:64076"/>
        <dbReference type="ChEBI" id="CHEBI:456215"/>
        <dbReference type="ChEBI" id="CHEBI:456216"/>
        <dbReference type="EC" id="4.2.1.136"/>
    </reaction>
</comment>
<dbReference type="AlphaFoldDB" id="T1AI28"/>
<comment type="catalytic activity">
    <reaction evidence="7">
        <text>(6S)-NADHX + ADP = AMP + phosphate + NADH + H(+)</text>
        <dbReference type="Rhea" id="RHEA:32223"/>
        <dbReference type="ChEBI" id="CHEBI:15378"/>
        <dbReference type="ChEBI" id="CHEBI:43474"/>
        <dbReference type="ChEBI" id="CHEBI:57945"/>
        <dbReference type="ChEBI" id="CHEBI:64074"/>
        <dbReference type="ChEBI" id="CHEBI:456215"/>
        <dbReference type="ChEBI" id="CHEBI:456216"/>
        <dbReference type="EC" id="4.2.1.136"/>
    </reaction>
</comment>
<evidence type="ECO:0000256" key="4">
    <source>
        <dbReference type="ARBA" id="ARBA00013129"/>
    </source>
</evidence>
<dbReference type="InterPro" id="IPR004443">
    <property type="entry name" value="YjeF_N_dom"/>
</dbReference>
<dbReference type="PROSITE" id="PS51383">
    <property type="entry name" value="YJEF_C_3"/>
    <property type="match status" value="1"/>
</dbReference>
<comment type="function">
    <text evidence="5">Bifunctional enzyme that catalyzes the epimerization of the S- and R-forms of NAD(P)HX and the dehydration of the S-form of NAD(P)HX at the expense of ADP, which is converted to AMP. This allows the repair of both epimers of NAD(P)HX, a damaged form of NAD(P)H that is a result of enzymatic or heat-dependent hydration.</text>
</comment>
<evidence type="ECO:0000256" key="1">
    <source>
        <dbReference type="ARBA" id="ARBA00001958"/>
    </source>
</evidence>
<keyword evidence="11" id="KW-0808">Transferase</keyword>
<reference evidence="11" key="2">
    <citation type="journal article" date="2014" name="ISME J.">
        <title>Microbial stratification in low pH oxic and suboxic macroscopic growths along an acid mine drainage.</title>
        <authorList>
            <person name="Mendez-Garcia C."/>
            <person name="Mesa V."/>
            <person name="Sprenger R.R."/>
            <person name="Richter M."/>
            <person name="Diez M.S."/>
            <person name="Solano J."/>
            <person name="Bargiela R."/>
            <person name="Golyshina O.V."/>
            <person name="Manteca A."/>
            <person name="Ramos J.L."/>
            <person name="Gallego J.R."/>
            <person name="Llorente I."/>
            <person name="Martins Dos Santos V.A."/>
            <person name="Jensen O.N."/>
            <person name="Pelaez A.I."/>
            <person name="Sanchez J."/>
            <person name="Ferrer M."/>
        </authorList>
    </citation>
    <scope>NUCLEOTIDE SEQUENCE</scope>
</reference>
<protein>
    <recommendedName>
        <fullName evidence="4">ADP-dependent NAD(P)H-hydrate dehydratase</fullName>
        <ecNumber evidence="4">4.2.1.136</ecNumber>
    </recommendedName>
    <alternativeName>
        <fullName evidence="6">Nicotinamide nucleotide repair protein</fullName>
    </alternativeName>
</protein>